<reference evidence="7" key="1">
    <citation type="journal article" date="2019" name="Int. J. Syst. Evol. Microbiol.">
        <title>The Global Catalogue of Microorganisms (GCM) 10K type strain sequencing project: providing services to taxonomists for standard genome sequencing and annotation.</title>
        <authorList>
            <consortium name="The Broad Institute Genomics Platform"/>
            <consortium name="The Broad Institute Genome Sequencing Center for Infectious Disease"/>
            <person name="Wu L."/>
            <person name="Ma J."/>
        </authorList>
    </citation>
    <scope>NUCLEOTIDE SEQUENCE [LARGE SCALE GENOMIC DNA]</scope>
    <source>
        <strain evidence="7">NCAIM B.02333</strain>
    </source>
</reference>
<dbReference type="Pfam" id="PF00005">
    <property type="entry name" value="ABC_tran"/>
    <property type="match status" value="1"/>
</dbReference>
<dbReference type="PROSITE" id="PS50893">
    <property type="entry name" value="ABC_TRANSPORTER_2"/>
    <property type="match status" value="1"/>
</dbReference>
<sequence>MIRLAGVRKQYADGTVAVGGLDLEVRRGELVALVGPSGCGKSTILRMVNRLIEPSGGSIEVDGTDVIEADGPTMRRGIGYVIQSGGLFPHRTVRDNVATVPRLVGWDKPRTAARVDELLGLVGLQPEVHGPRYPHELSGGQRQRVGVARALAVDPPVLLMDEPFGAVDPQVRDRLQLEFRRLQQRLGTTVLLVTHDIDEAVRIADRIAVLSVGGVLEQLDSPAVVLGAPATDFVADFVGADRGLRRLAVTPIREEDLVHPPTLQVGESTDRALQLLEESALDFAVVLDGTDLRGWVSQRALARGGTVGEVRRRFDDTVDVRDSLKTGFSEIVAHDAGWLPVLDGDRYVGVLTPETVHAALRRTLPDRAGSAARLAGSA</sequence>
<dbReference type="Proteomes" id="UP001595685">
    <property type="component" value="Unassembled WGS sequence"/>
</dbReference>
<evidence type="ECO:0000313" key="7">
    <source>
        <dbReference type="Proteomes" id="UP001595685"/>
    </source>
</evidence>
<organism evidence="6 7">
    <name type="scientific">Aquipuribacter hungaricus</name>
    <dbReference type="NCBI Taxonomy" id="545624"/>
    <lineage>
        <taxon>Bacteria</taxon>
        <taxon>Bacillati</taxon>
        <taxon>Actinomycetota</taxon>
        <taxon>Actinomycetes</taxon>
        <taxon>Micrococcales</taxon>
        <taxon>Intrasporangiaceae</taxon>
        <taxon>Aquipuribacter</taxon>
    </lineage>
</organism>
<dbReference type="RefSeq" id="WP_340295580.1">
    <property type="nucleotide sequence ID" value="NZ_JBBEOI010000264.1"/>
</dbReference>
<evidence type="ECO:0000259" key="5">
    <source>
        <dbReference type="PROSITE" id="PS50893"/>
    </source>
</evidence>
<dbReference type="PANTHER" id="PTHR43117:SF4">
    <property type="entry name" value="OSMOPROTECTANT IMPORT ATP-BINDING PROTEIN OSMV"/>
    <property type="match status" value="1"/>
</dbReference>
<evidence type="ECO:0000256" key="4">
    <source>
        <dbReference type="ARBA" id="ARBA00022840"/>
    </source>
</evidence>
<evidence type="ECO:0000256" key="3">
    <source>
        <dbReference type="ARBA" id="ARBA00022741"/>
    </source>
</evidence>
<gene>
    <name evidence="6" type="ORF">ACFOLH_17815</name>
</gene>
<protein>
    <submittedName>
        <fullName evidence="6">ABC transporter ATP-binding protein</fullName>
    </submittedName>
</protein>
<accession>A0ABV7WMH7</accession>
<evidence type="ECO:0000313" key="6">
    <source>
        <dbReference type="EMBL" id="MFC3690207.1"/>
    </source>
</evidence>
<keyword evidence="4 6" id="KW-0067">ATP-binding</keyword>
<name>A0ABV7WMH7_9MICO</name>
<comment type="caution">
    <text evidence="6">The sequence shown here is derived from an EMBL/GenBank/DDBJ whole genome shotgun (WGS) entry which is preliminary data.</text>
</comment>
<dbReference type="GO" id="GO:0005524">
    <property type="term" value="F:ATP binding"/>
    <property type="evidence" value="ECO:0007669"/>
    <property type="project" value="UniProtKB-KW"/>
</dbReference>
<dbReference type="InterPro" id="IPR046342">
    <property type="entry name" value="CBS_dom_sf"/>
</dbReference>
<comment type="similarity">
    <text evidence="1">Belongs to the ABC transporter superfamily.</text>
</comment>
<dbReference type="InterPro" id="IPR027417">
    <property type="entry name" value="P-loop_NTPase"/>
</dbReference>
<evidence type="ECO:0000256" key="2">
    <source>
        <dbReference type="ARBA" id="ARBA00022448"/>
    </source>
</evidence>
<dbReference type="SUPFAM" id="SSF54631">
    <property type="entry name" value="CBS-domain pair"/>
    <property type="match status" value="1"/>
</dbReference>
<keyword evidence="3" id="KW-0547">Nucleotide-binding</keyword>
<evidence type="ECO:0000256" key="1">
    <source>
        <dbReference type="ARBA" id="ARBA00005417"/>
    </source>
</evidence>
<dbReference type="Gene3D" id="3.40.50.300">
    <property type="entry name" value="P-loop containing nucleotide triphosphate hydrolases"/>
    <property type="match status" value="1"/>
</dbReference>
<dbReference type="SUPFAM" id="SSF52540">
    <property type="entry name" value="P-loop containing nucleoside triphosphate hydrolases"/>
    <property type="match status" value="1"/>
</dbReference>
<dbReference type="EMBL" id="JBHRWW010000018">
    <property type="protein sequence ID" value="MFC3690207.1"/>
    <property type="molecule type" value="Genomic_DNA"/>
</dbReference>
<keyword evidence="7" id="KW-1185">Reference proteome</keyword>
<dbReference type="SMART" id="SM00382">
    <property type="entry name" value="AAA"/>
    <property type="match status" value="1"/>
</dbReference>
<proteinExistence type="inferred from homology"/>
<dbReference type="InterPro" id="IPR003439">
    <property type="entry name" value="ABC_transporter-like_ATP-bd"/>
</dbReference>
<dbReference type="PANTHER" id="PTHR43117">
    <property type="entry name" value="OSMOPROTECTANT IMPORT ATP-BINDING PROTEIN OSMV"/>
    <property type="match status" value="1"/>
</dbReference>
<dbReference type="PROSITE" id="PS00211">
    <property type="entry name" value="ABC_TRANSPORTER_1"/>
    <property type="match status" value="1"/>
</dbReference>
<dbReference type="InterPro" id="IPR003593">
    <property type="entry name" value="AAA+_ATPase"/>
</dbReference>
<feature type="domain" description="ABC transporter" evidence="5">
    <location>
        <begin position="2"/>
        <end position="237"/>
    </location>
</feature>
<dbReference type="InterPro" id="IPR017871">
    <property type="entry name" value="ABC_transporter-like_CS"/>
</dbReference>
<keyword evidence="2" id="KW-0813">Transport</keyword>